<reference evidence="1" key="1">
    <citation type="submission" date="2019-11" db="UniProtKB">
        <authorList>
            <consortium name="WormBaseParasite"/>
        </authorList>
    </citation>
    <scope>IDENTIFICATION</scope>
</reference>
<protein>
    <submittedName>
        <fullName evidence="1">FGGY_N domain-containing protein</fullName>
    </submittedName>
</protein>
<evidence type="ECO:0000313" key="1">
    <source>
        <dbReference type="WBParaSite" id="MCU_009671-RA"/>
    </source>
</evidence>
<sequence length="252" mass="27537">MHFIAFQPTTNQGIRYIDKSSQLPVGIGCTSTNFITVITHHSLLCAIEIGRNGKLVLAASIDDHSNSDSVLNKAEIFSGVKKRLVLPDDQITRVGRNQCSLRSPFNKPTCIPALIWSVGVWKHALASLGVPGPSPEHGAQEEFQLSGAPLNRYELFGEVYANVLSSFQIVSSGIFFDHQAFTDHEGVTWDLFAPFAYKPTMATQVAEAIDMSVRGHRNYTGQSWFRTLKVGFSVPLVNSSISSGPIPSTSRS</sequence>
<organism evidence="1">
    <name type="scientific">Mesocestoides corti</name>
    <name type="common">Flatworm</name>
    <dbReference type="NCBI Taxonomy" id="53468"/>
    <lineage>
        <taxon>Eukaryota</taxon>
        <taxon>Metazoa</taxon>
        <taxon>Spiralia</taxon>
        <taxon>Lophotrochozoa</taxon>
        <taxon>Platyhelminthes</taxon>
        <taxon>Cestoda</taxon>
        <taxon>Eucestoda</taxon>
        <taxon>Cyclophyllidea</taxon>
        <taxon>Mesocestoididae</taxon>
        <taxon>Mesocestoides</taxon>
    </lineage>
</organism>
<dbReference type="WBParaSite" id="MCU_009671-RA">
    <property type="protein sequence ID" value="MCU_009671-RA"/>
    <property type="gene ID" value="MCU_009671"/>
</dbReference>
<accession>A0A5K3FQE6</accession>
<dbReference type="AlphaFoldDB" id="A0A5K3FQE6"/>
<proteinExistence type="predicted"/>
<name>A0A5K3FQE6_MESCO</name>